<keyword evidence="2" id="KW-1185">Reference proteome</keyword>
<evidence type="ECO:0000313" key="2">
    <source>
        <dbReference type="Proteomes" id="UP000683925"/>
    </source>
</evidence>
<name>A0A8S1YI09_PAROT</name>
<gene>
    <name evidence="1" type="ORF">POCTA_138.1.T1740026</name>
</gene>
<protein>
    <submittedName>
        <fullName evidence="1">Uncharacterized protein</fullName>
    </submittedName>
</protein>
<accession>A0A8S1YI09</accession>
<proteinExistence type="predicted"/>
<dbReference type="EMBL" id="CAJJDP010000178">
    <property type="protein sequence ID" value="CAD8214346.1"/>
    <property type="molecule type" value="Genomic_DNA"/>
</dbReference>
<comment type="caution">
    <text evidence="1">The sequence shown here is derived from an EMBL/GenBank/DDBJ whole genome shotgun (WGS) entry which is preliminary data.</text>
</comment>
<dbReference type="AlphaFoldDB" id="A0A8S1YI09"/>
<dbReference type="Proteomes" id="UP000683925">
    <property type="component" value="Unassembled WGS sequence"/>
</dbReference>
<organism evidence="1 2">
    <name type="scientific">Paramecium octaurelia</name>
    <dbReference type="NCBI Taxonomy" id="43137"/>
    <lineage>
        <taxon>Eukaryota</taxon>
        <taxon>Sar</taxon>
        <taxon>Alveolata</taxon>
        <taxon>Ciliophora</taxon>
        <taxon>Intramacronucleata</taxon>
        <taxon>Oligohymenophorea</taxon>
        <taxon>Peniculida</taxon>
        <taxon>Parameciidae</taxon>
        <taxon>Paramecium</taxon>
    </lineage>
</organism>
<evidence type="ECO:0000313" key="1">
    <source>
        <dbReference type="EMBL" id="CAD8214346.1"/>
    </source>
</evidence>
<reference evidence="1" key="1">
    <citation type="submission" date="2021-01" db="EMBL/GenBank/DDBJ databases">
        <authorList>
            <consortium name="Genoscope - CEA"/>
            <person name="William W."/>
        </authorList>
    </citation>
    <scope>NUCLEOTIDE SEQUENCE</scope>
</reference>
<sequence>MLVYFLFPRNIEGLVMSNSCRVQDLVGGTHLIKSNSNLQQKNPERKLIKFDQDIHQTEYNEGYRNKNFNEIIRYNQGLEDRKITKKSLQYRISYICQHNQTKKFEVNFKSTYQIEIQEIEKYQPFFVKKIINQQIYINRVYYKPIKKISPHKLNSIFKWVCLNKMQFFNIKVICYKEKDHINSDWFSNKLISHDHILQIIKIEKI</sequence>